<reference evidence="3" key="1">
    <citation type="submission" date="2023-03" db="EMBL/GenBank/DDBJ databases">
        <title>Massive genome expansion in bonnet fungi (Mycena s.s.) driven by repeated elements and novel gene families across ecological guilds.</title>
        <authorList>
            <consortium name="Lawrence Berkeley National Laboratory"/>
            <person name="Harder C.B."/>
            <person name="Miyauchi S."/>
            <person name="Viragh M."/>
            <person name="Kuo A."/>
            <person name="Thoen E."/>
            <person name="Andreopoulos B."/>
            <person name="Lu D."/>
            <person name="Skrede I."/>
            <person name="Drula E."/>
            <person name="Henrissat B."/>
            <person name="Morin E."/>
            <person name="Kohler A."/>
            <person name="Barry K."/>
            <person name="LaButti K."/>
            <person name="Morin E."/>
            <person name="Salamov A."/>
            <person name="Lipzen A."/>
            <person name="Mereny Z."/>
            <person name="Hegedus B."/>
            <person name="Baldrian P."/>
            <person name="Stursova M."/>
            <person name="Weitz H."/>
            <person name="Taylor A."/>
            <person name="Grigoriev I.V."/>
            <person name="Nagy L.G."/>
            <person name="Martin F."/>
            <person name="Kauserud H."/>
        </authorList>
    </citation>
    <scope>NUCLEOTIDE SEQUENCE</scope>
    <source>
        <strain evidence="3">CBHHK188m</strain>
    </source>
</reference>
<evidence type="ECO:0000313" key="4">
    <source>
        <dbReference type="Proteomes" id="UP001215280"/>
    </source>
</evidence>
<organism evidence="3 4">
    <name type="scientific">Mycena maculata</name>
    <dbReference type="NCBI Taxonomy" id="230809"/>
    <lineage>
        <taxon>Eukaryota</taxon>
        <taxon>Fungi</taxon>
        <taxon>Dikarya</taxon>
        <taxon>Basidiomycota</taxon>
        <taxon>Agaricomycotina</taxon>
        <taxon>Agaricomycetes</taxon>
        <taxon>Agaricomycetidae</taxon>
        <taxon>Agaricales</taxon>
        <taxon>Marasmiineae</taxon>
        <taxon>Mycenaceae</taxon>
        <taxon>Mycena</taxon>
    </lineage>
</organism>
<feature type="domain" description="SPX" evidence="2">
    <location>
        <begin position="1"/>
        <end position="419"/>
    </location>
</feature>
<dbReference type="EMBL" id="JARJLG010000129">
    <property type="protein sequence ID" value="KAJ7740036.1"/>
    <property type="molecule type" value="Genomic_DNA"/>
</dbReference>
<dbReference type="GO" id="GO:0005794">
    <property type="term" value="C:Golgi apparatus"/>
    <property type="evidence" value="ECO:0007669"/>
    <property type="project" value="TreeGrafter"/>
</dbReference>
<accession>A0AAD7N0B9</accession>
<name>A0AAD7N0B9_9AGAR</name>
<feature type="compositionally biased region" description="Polar residues" evidence="1">
    <location>
        <begin position="65"/>
        <end position="76"/>
    </location>
</feature>
<dbReference type="AlphaFoldDB" id="A0AAD7N0B9"/>
<gene>
    <name evidence="3" type="ORF">DFH07DRAFT_72224</name>
</gene>
<keyword evidence="4" id="KW-1185">Reference proteome</keyword>
<dbReference type="Pfam" id="PF03105">
    <property type="entry name" value="SPX"/>
    <property type="match status" value="1"/>
</dbReference>
<feature type="region of interest" description="Disordered" evidence="1">
    <location>
        <begin position="193"/>
        <end position="213"/>
    </location>
</feature>
<evidence type="ECO:0000313" key="3">
    <source>
        <dbReference type="EMBL" id="KAJ7740036.1"/>
    </source>
</evidence>
<protein>
    <submittedName>
        <fullName evidence="3">SPX domain-containing protein</fullName>
    </submittedName>
</protein>
<dbReference type="Proteomes" id="UP001215280">
    <property type="component" value="Unassembled WGS sequence"/>
</dbReference>
<dbReference type="PANTHER" id="PTHR10783">
    <property type="entry name" value="XENOTROPIC AND POLYTROPIC RETROVIRUS RECEPTOR 1-RELATED"/>
    <property type="match status" value="1"/>
</dbReference>
<dbReference type="GO" id="GO:0006817">
    <property type="term" value="P:phosphate ion transport"/>
    <property type="evidence" value="ECO:0007669"/>
    <property type="project" value="TreeGrafter"/>
</dbReference>
<dbReference type="PANTHER" id="PTHR10783:SF103">
    <property type="entry name" value="SOLUTE CARRIER FAMILY 53 MEMBER 1"/>
    <property type="match status" value="1"/>
</dbReference>
<evidence type="ECO:0000259" key="2">
    <source>
        <dbReference type="PROSITE" id="PS51382"/>
    </source>
</evidence>
<comment type="caution">
    <text evidence="3">The sequence shown here is derived from an EMBL/GenBank/DDBJ whole genome shotgun (WGS) entry which is preliminary data.</text>
</comment>
<evidence type="ECO:0000256" key="1">
    <source>
        <dbReference type="SAM" id="MobiDB-lite"/>
    </source>
</evidence>
<dbReference type="GO" id="GO:0005886">
    <property type="term" value="C:plasma membrane"/>
    <property type="evidence" value="ECO:0007669"/>
    <property type="project" value="TreeGrafter"/>
</dbReference>
<dbReference type="GO" id="GO:0000822">
    <property type="term" value="F:inositol hexakisphosphate binding"/>
    <property type="evidence" value="ECO:0007669"/>
    <property type="project" value="TreeGrafter"/>
</dbReference>
<feature type="compositionally biased region" description="Pro residues" evidence="1">
    <location>
        <begin position="201"/>
        <end position="210"/>
    </location>
</feature>
<sequence>MKFTRYLEDTQTPEWKRAYIDYQIFKERIRAIRGAQDGLVRMDSYSNSQLNHQDGSMLSVIVQSDSGENSAGTSSVHLPLENRDLTFAVSPTGSRSRGRAEGPSNHSERRLSLHRTHTSHSNTTPPSPGPVAATNPGRNPKITLPRLVVRQPTNHSHPTPSSPGGEVATLNSRHIKHSNISRPAITRQWTNNSARQGDMVPPSPAVPPSSPASRVMRGLHQLIYPSRRHPYSQLSLDALLPQLSPQELAFFAALDNELLKVENFYTDREKAMKIRTRELEAQLRELDEHRRLFDATHPEHSFSWTTSFHPRTIFSSLIDLRQKLRTGPADTENTDIPRISVDDVSKKDEERMENERWHEHLDPKAYLSSRRKLKKAVLEHYRGLEMLHNYRVLNIYGFRRVLQKFEKATKIPAQRAYMEEKVEKTAFSTDETLRRMMTDMQNIFADSFAKGDRKKAITRLHAGPQYKSHHNSTFWSGIALGSASAALGSGVAHSTTFV</sequence>
<feature type="region of interest" description="Disordered" evidence="1">
    <location>
        <begin position="65"/>
        <end position="141"/>
    </location>
</feature>
<dbReference type="InterPro" id="IPR004331">
    <property type="entry name" value="SPX_dom"/>
</dbReference>
<proteinExistence type="predicted"/>
<dbReference type="PROSITE" id="PS51382">
    <property type="entry name" value="SPX"/>
    <property type="match status" value="1"/>
</dbReference>
<dbReference type="GO" id="GO:0016036">
    <property type="term" value="P:cellular response to phosphate starvation"/>
    <property type="evidence" value="ECO:0007669"/>
    <property type="project" value="TreeGrafter"/>
</dbReference>
<dbReference type="CDD" id="cd14475">
    <property type="entry name" value="SPX_SYG1_like"/>
    <property type="match status" value="1"/>
</dbReference>